<dbReference type="RefSeq" id="WP_207163722.1">
    <property type="nucleotide sequence ID" value="NZ_CP071382.1"/>
</dbReference>
<keyword evidence="3" id="KW-0597">Phosphoprotein</keyword>
<dbReference type="InterPro" id="IPR003661">
    <property type="entry name" value="HisK_dim/P_dom"/>
</dbReference>
<evidence type="ECO:0000256" key="4">
    <source>
        <dbReference type="ARBA" id="ARBA00022679"/>
    </source>
</evidence>
<dbReference type="PRINTS" id="PR00344">
    <property type="entry name" value="BCTRLSENSOR"/>
</dbReference>
<dbReference type="SUPFAM" id="SSF55874">
    <property type="entry name" value="ATPase domain of HSP90 chaperone/DNA topoisomerase II/histidine kinase"/>
    <property type="match status" value="1"/>
</dbReference>
<keyword evidence="9" id="KW-1185">Reference proteome</keyword>
<dbReference type="InterPro" id="IPR003594">
    <property type="entry name" value="HATPase_dom"/>
</dbReference>
<dbReference type="InterPro" id="IPR036097">
    <property type="entry name" value="HisK_dim/P_sf"/>
</dbReference>
<evidence type="ECO:0000313" key="8">
    <source>
        <dbReference type="EMBL" id="QSV45931.1"/>
    </source>
</evidence>
<dbReference type="SUPFAM" id="SSF47384">
    <property type="entry name" value="Homodimeric domain of signal transducing histidine kinase"/>
    <property type="match status" value="1"/>
</dbReference>
<proteinExistence type="predicted"/>
<keyword evidence="4" id="KW-0808">Transferase</keyword>
<dbReference type="EMBL" id="CP071382">
    <property type="protein sequence ID" value="QSV45931.1"/>
    <property type="molecule type" value="Genomic_DNA"/>
</dbReference>
<feature type="coiled-coil region" evidence="6">
    <location>
        <begin position="187"/>
        <end position="221"/>
    </location>
</feature>
<reference evidence="8 9" key="1">
    <citation type="submission" date="2021-03" db="EMBL/GenBank/DDBJ databases">
        <title>Geobacter metallireducens gen. nov. sp. nov., a microorganism capable of coupling the complete oxidation of organic compounds to the reduction of iron and other metals.</title>
        <authorList>
            <person name="Li Y."/>
        </authorList>
    </citation>
    <scope>NUCLEOTIDE SEQUENCE [LARGE SCALE GENOMIC DNA]</scope>
    <source>
        <strain evidence="8 9">Jerry-YX</strain>
    </source>
</reference>
<dbReference type="PANTHER" id="PTHR43047:SF63">
    <property type="entry name" value="HISTIDINE KINASE"/>
    <property type="match status" value="1"/>
</dbReference>
<dbReference type="CDD" id="cd00082">
    <property type="entry name" value="HisKA"/>
    <property type="match status" value="1"/>
</dbReference>
<accession>A0ABX7Q4V1</accession>
<dbReference type="CDD" id="cd16922">
    <property type="entry name" value="HATPase_EvgS-ArcB-TorS-like"/>
    <property type="match status" value="1"/>
</dbReference>
<dbReference type="Pfam" id="PF00512">
    <property type="entry name" value="HisKA"/>
    <property type="match status" value="1"/>
</dbReference>
<dbReference type="SMART" id="SM00387">
    <property type="entry name" value="HATPase_c"/>
    <property type="match status" value="1"/>
</dbReference>
<name>A0ABX7Q4V1_9BACT</name>
<dbReference type="SMART" id="SM00388">
    <property type="entry name" value="HisKA"/>
    <property type="match status" value="1"/>
</dbReference>
<dbReference type="Pfam" id="PF02518">
    <property type="entry name" value="HATPase_c"/>
    <property type="match status" value="1"/>
</dbReference>
<keyword evidence="6" id="KW-0175">Coiled coil</keyword>
<evidence type="ECO:0000259" key="7">
    <source>
        <dbReference type="PROSITE" id="PS50109"/>
    </source>
</evidence>
<organism evidence="8 9">
    <name type="scientific">Geobacter benzoatilyticus</name>
    <dbReference type="NCBI Taxonomy" id="2815309"/>
    <lineage>
        <taxon>Bacteria</taxon>
        <taxon>Pseudomonadati</taxon>
        <taxon>Thermodesulfobacteriota</taxon>
        <taxon>Desulfuromonadia</taxon>
        <taxon>Geobacterales</taxon>
        <taxon>Geobacteraceae</taxon>
        <taxon>Geobacter</taxon>
    </lineage>
</organism>
<dbReference type="EC" id="2.7.13.3" evidence="2"/>
<dbReference type="Proteomes" id="UP000663651">
    <property type="component" value="Chromosome"/>
</dbReference>
<evidence type="ECO:0000256" key="2">
    <source>
        <dbReference type="ARBA" id="ARBA00012438"/>
    </source>
</evidence>
<dbReference type="Gene3D" id="3.30.565.10">
    <property type="entry name" value="Histidine kinase-like ATPase, C-terminal domain"/>
    <property type="match status" value="1"/>
</dbReference>
<evidence type="ECO:0000256" key="6">
    <source>
        <dbReference type="SAM" id="Coils"/>
    </source>
</evidence>
<dbReference type="PROSITE" id="PS50109">
    <property type="entry name" value="HIS_KIN"/>
    <property type="match status" value="1"/>
</dbReference>
<dbReference type="GO" id="GO:0016301">
    <property type="term" value="F:kinase activity"/>
    <property type="evidence" value="ECO:0007669"/>
    <property type="project" value="UniProtKB-KW"/>
</dbReference>
<comment type="catalytic activity">
    <reaction evidence="1">
        <text>ATP + protein L-histidine = ADP + protein N-phospho-L-histidine.</text>
        <dbReference type="EC" id="2.7.13.3"/>
    </reaction>
</comment>
<gene>
    <name evidence="8" type="ORF">JZM60_01135</name>
</gene>
<dbReference type="InterPro" id="IPR036890">
    <property type="entry name" value="HATPase_C_sf"/>
</dbReference>
<keyword evidence="5 8" id="KW-0418">Kinase</keyword>
<dbReference type="Gene3D" id="1.10.287.130">
    <property type="match status" value="1"/>
</dbReference>
<dbReference type="InterPro" id="IPR005467">
    <property type="entry name" value="His_kinase_dom"/>
</dbReference>
<dbReference type="InterPro" id="IPR004358">
    <property type="entry name" value="Sig_transdc_His_kin-like_C"/>
</dbReference>
<feature type="domain" description="Histidine kinase" evidence="7">
    <location>
        <begin position="221"/>
        <end position="458"/>
    </location>
</feature>
<protein>
    <recommendedName>
        <fullName evidence="2">histidine kinase</fullName>
        <ecNumber evidence="2">2.7.13.3</ecNumber>
    </recommendedName>
</protein>
<evidence type="ECO:0000256" key="5">
    <source>
        <dbReference type="ARBA" id="ARBA00022777"/>
    </source>
</evidence>
<sequence length="471" mass="52026">MTGDRHETRSVENLKERGRYLEESNLRYVSILDMLASSGDFQADLSRANGTLAIFRATLAQLRRLFPFRGMGCLESREDGSFELSACEPPECREELQSEIDAKIMDGTFAWALNRSQPVMAVARDEQTLLLHVIATRSEVRGMFAGLLAGSSATMDAPSLNALSIVLYTCAYSLESTTLQTMLRDNMLHLEERVRERTLELQEAQKSAEAANQAKSEFLATMSHELRTPLNAVIGFTDVLLGRTYGEINEPQAEFLGYVLQSSRHLLSLINDILDLSKIEADRMELETDELEIRPLVAGTLTLVRERALRYRIRLTELVAPGVPLTIRADERKLKQIIYNLLTNAVKFTPEGGNITLSVATAGELQQPQAIPLPAAPLAECLMIAVSDTGIGLKEEDLERIFAPFIQADGSATRRFEGTGLGLSLTRKLVELHGGTIWAESPGEGQGSVFRVILPTSCEKLLKQEDAATDI</sequence>
<dbReference type="PANTHER" id="PTHR43047">
    <property type="entry name" value="TWO-COMPONENT HISTIDINE PROTEIN KINASE"/>
    <property type="match status" value="1"/>
</dbReference>
<evidence type="ECO:0000313" key="9">
    <source>
        <dbReference type="Proteomes" id="UP000663651"/>
    </source>
</evidence>
<evidence type="ECO:0000256" key="3">
    <source>
        <dbReference type="ARBA" id="ARBA00022553"/>
    </source>
</evidence>
<evidence type="ECO:0000256" key="1">
    <source>
        <dbReference type="ARBA" id="ARBA00000085"/>
    </source>
</evidence>